<organism evidence="2 3">
    <name type="scientific">Hyphobacterium vulgare</name>
    <dbReference type="NCBI Taxonomy" id="1736751"/>
    <lineage>
        <taxon>Bacteria</taxon>
        <taxon>Pseudomonadati</taxon>
        <taxon>Pseudomonadota</taxon>
        <taxon>Alphaproteobacteria</taxon>
        <taxon>Maricaulales</taxon>
        <taxon>Maricaulaceae</taxon>
        <taxon>Hyphobacterium</taxon>
    </lineage>
</organism>
<evidence type="ECO:0000313" key="3">
    <source>
        <dbReference type="Proteomes" id="UP001595379"/>
    </source>
</evidence>
<keyword evidence="1" id="KW-0732">Signal</keyword>
<accession>A0ABV6ZWU0</accession>
<feature type="signal peptide" evidence="1">
    <location>
        <begin position="1"/>
        <end position="22"/>
    </location>
</feature>
<gene>
    <name evidence="2" type="ORF">ACFOOR_06920</name>
</gene>
<evidence type="ECO:0008006" key="4">
    <source>
        <dbReference type="Google" id="ProtNLM"/>
    </source>
</evidence>
<protein>
    <recommendedName>
        <fullName evidence="4">4Fe-4S ferredoxin-type domain-containing protein</fullName>
    </recommendedName>
</protein>
<dbReference type="EMBL" id="JBHRSV010000010">
    <property type="protein sequence ID" value="MFC2925834.1"/>
    <property type="molecule type" value="Genomic_DNA"/>
</dbReference>
<proteinExistence type="predicted"/>
<dbReference type="RefSeq" id="WP_343165767.1">
    <property type="nucleotide sequence ID" value="NZ_JBHRSV010000010.1"/>
</dbReference>
<sequence>MKLYRIAVGVVGALMLSTAVYANCQTCGGICNFYCNNAYGDDEGELNACLDGCQVGCIVACIDD</sequence>
<dbReference type="Proteomes" id="UP001595379">
    <property type="component" value="Unassembled WGS sequence"/>
</dbReference>
<name>A0ABV6ZWU0_9PROT</name>
<comment type="caution">
    <text evidence="2">The sequence shown here is derived from an EMBL/GenBank/DDBJ whole genome shotgun (WGS) entry which is preliminary data.</text>
</comment>
<evidence type="ECO:0000313" key="2">
    <source>
        <dbReference type="EMBL" id="MFC2925834.1"/>
    </source>
</evidence>
<evidence type="ECO:0000256" key="1">
    <source>
        <dbReference type="SAM" id="SignalP"/>
    </source>
</evidence>
<feature type="chain" id="PRO_5045455452" description="4Fe-4S ferredoxin-type domain-containing protein" evidence="1">
    <location>
        <begin position="23"/>
        <end position="64"/>
    </location>
</feature>
<reference evidence="3" key="1">
    <citation type="journal article" date="2019" name="Int. J. Syst. Evol. Microbiol.">
        <title>The Global Catalogue of Microorganisms (GCM) 10K type strain sequencing project: providing services to taxonomists for standard genome sequencing and annotation.</title>
        <authorList>
            <consortium name="The Broad Institute Genomics Platform"/>
            <consortium name="The Broad Institute Genome Sequencing Center for Infectious Disease"/>
            <person name="Wu L."/>
            <person name="Ma J."/>
        </authorList>
    </citation>
    <scope>NUCLEOTIDE SEQUENCE [LARGE SCALE GENOMIC DNA]</scope>
    <source>
        <strain evidence="3">KCTC 52487</strain>
    </source>
</reference>
<keyword evidence="3" id="KW-1185">Reference proteome</keyword>